<evidence type="ECO:0000256" key="4">
    <source>
        <dbReference type="ARBA" id="ARBA00011744"/>
    </source>
</evidence>
<organism evidence="10 11">
    <name type="scientific">bacterium (Candidatus Ratteibacteria) CG01_land_8_20_14_3_00_40_19</name>
    <dbReference type="NCBI Taxonomy" id="2014290"/>
    <lineage>
        <taxon>Bacteria</taxon>
        <taxon>Candidatus Ratteibacteria</taxon>
    </lineage>
</organism>
<dbReference type="FunFam" id="3.30.70.1150:FF:000001">
    <property type="entry name" value="Acetolactate synthase small subunit"/>
    <property type="match status" value="1"/>
</dbReference>
<proteinExistence type="inferred from homology"/>
<evidence type="ECO:0000256" key="6">
    <source>
        <dbReference type="ARBA" id="ARBA00023304"/>
    </source>
</evidence>
<dbReference type="SUPFAM" id="SSF55021">
    <property type="entry name" value="ACT-like"/>
    <property type="match status" value="2"/>
</dbReference>
<reference evidence="11" key="1">
    <citation type="submission" date="2017-09" db="EMBL/GenBank/DDBJ databases">
        <title>Depth-based differentiation of microbial function through sediment-hosted aquifers and enrichment of novel symbionts in the deep terrestrial subsurface.</title>
        <authorList>
            <person name="Probst A.J."/>
            <person name="Ladd B."/>
            <person name="Jarett J.K."/>
            <person name="Geller-Mcgrath D.E."/>
            <person name="Sieber C.M.K."/>
            <person name="Emerson J.B."/>
            <person name="Anantharaman K."/>
            <person name="Thomas B.C."/>
            <person name="Malmstrom R."/>
            <person name="Stieglmeier M."/>
            <person name="Klingl A."/>
            <person name="Woyke T."/>
            <person name="Ryan C.M."/>
            <person name="Banfield J.F."/>
        </authorList>
    </citation>
    <scope>NUCLEOTIDE SEQUENCE [LARGE SCALE GENOMIC DNA]</scope>
</reference>
<dbReference type="NCBIfam" id="NF008864">
    <property type="entry name" value="PRK11895.1"/>
    <property type="match status" value="1"/>
</dbReference>
<dbReference type="InterPro" id="IPR045865">
    <property type="entry name" value="ACT-like_dom_sf"/>
</dbReference>
<comment type="subunit">
    <text evidence="4 8">Dimer of large and small chains.</text>
</comment>
<dbReference type="GO" id="GO:0005829">
    <property type="term" value="C:cytosol"/>
    <property type="evidence" value="ECO:0007669"/>
    <property type="project" value="TreeGrafter"/>
</dbReference>
<comment type="pathway">
    <text evidence="2 8">Amino-acid biosynthesis; L-valine biosynthesis; L-valine from pyruvate: step 1/4.</text>
</comment>
<dbReference type="Proteomes" id="UP000228886">
    <property type="component" value="Unassembled WGS sequence"/>
</dbReference>
<dbReference type="AlphaFoldDB" id="A0A2M7E8V3"/>
<evidence type="ECO:0000256" key="7">
    <source>
        <dbReference type="ARBA" id="ARBA00048670"/>
    </source>
</evidence>
<dbReference type="EC" id="2.2.1.6" evidence="8"/>
<dbReference type="GO" id="GO:1990610">
    <property type="term" value="F:acetolactate synthase regulator activity"/>
    <property type="evidence" value="ECO:0007669"/>
    <property type="project" value="UniProtKB-UniRule"/>
</dbReference>
<dbReference type="Pfam" id="PF22629">
    <property type="entry name" value="ACT_AHAS_ss"/>
    <property type="match status" value="1"/>
</dbReference>
<comment type="similarity">
    <text evidence="3 8">Belongs to the acetolactate synthase small subunit family.</text>
</comment>
<comment type="caution">
    <text evidence="10">The sequence shown here is derived from an EMBL/GenBank/DDBJ whole genome shotgun (WGS) entry which is preliminary data.</text>
</comment>
<feature type="domain" description="ACT" evidence="9">
    <location>
        <begin position="7"/>
        <end position="81"/>
    </location>
</feature>
<dbReference type="UniPathway" id="UPA00047">
    <property type="reaction ID" value="UER00055"/>
</dbReference>
<dbReference type="InterPro" id="IPR019455">
    <property type="entry name" value="Acetolactate_synth_ssu_C"/>
</dbReference>
<evidence type="ECO:0000256" key="5">
    <source>
        <dbReference type="ARBA" id="ARBA00022605"/>
    </source>
</evidence>
<sequence length="170" mass="18957">MEEKKHLISVTVENRFGVLARIAGLFSARGFNIDFLSVAETEDPTVSHITIGVKGNERILEQISKQLNKLIDVIKVQDLTSFAYLERELILVKINAANRASIMKIVETFGSQVVDVGEKTVVVELVGDADRIEIMLKLLRPFGIKEIRRTGRVGIRKEEKNGGNDGKNLL</sequence>
<gene>
    <name evidence="10" type="ORF">COS11_03590</name>
</gene>
<evidence type="ECO:0000313" key="11">
    <source>
        <dbReference type="Proteomes" id="UP000228886"/>
    </source>
</evidence>
<protein>
    <recommendedName>
        <fullName evidence="8">Acetolactate synthase small subunit</fullName>
        <shortName evidence="8">AHAS</shortName>
        <shortName evidence="8">ALS</shortName>
        <ecNumber evidence="8">2.2.1.6</ecNumber>
    </recommendedName>
    <alternativeName>
        <fullName evidence="8">Acetohydroxy-acid synthase small subunit</fullName>
    </alternativeName>
</protein>
<dbReference type="GO" id="GO:0009097">
    <property type="term" value="P:isoleucine biosynthetic process"/>
    <property type="evidence" value="ECO:0007669"/>
    <property type="project" value="UniProtKB-UniRule"/>
</dbReference>
<keyword evidence="8" id="KW-0808">Transferase</keyword>
<keyword evidence="5 8" id="KW-0028">Amino-acid biosynthesis</keyword>
<dbReference type="FunFam" id="3.30.70.260:FF:000001">
    <property type="entry name" value="Acetolactate synthase, small subunit"/>
    <property type="match status" value="1"/>
</dbReference>
<dbReference type="EMBL" id="PETL01000175">
    <property type="protein sequence ID" value="PIV64172.1"/>
    <property type="molecule type" value="Genomic_DNA"/>
</dbReference>
<dbReference type="Gene3D" id="3.30.70.1150">
    <property type="entry name" value="ACT-like. Chain A, domain 2"/>
    <property type="match status" value="1"/>
</dbReference>
<dbReference type="Gene3D" id="3.30.70.260">
    <property type="match status" value="1"/>
</dbReference>
<dbReference type="NCBIfam" id="TIGR00119">
    <property type="entry name" value="acolac_sm"/>
    <property type="match status" value="1"/>
</dbReference>
<dbReference type="UniPathway" id="UPA00049">
    <property type="reaction ID" value="UER00059"/>
</dbReference>
<evidence type="ECO:0000256" key="1">
    <source>
        <dbReference type="ARBA" id="ARBA00004974"/>
    </source>
</evidence>
<dbReference type="InterPro" id="IPR004789">
    <property type="entry name" value="Acetalactate_synth_ssu"/>
</dbReference>
<dbReference type="InterPro" id="IPR027271">
    <property type="entry name" value="Acetolactate_synth/TF_NikR_C"/>
</dbReference>
<evidence type="ECO:0000313" key="10">
    <source>
        <dbReference type="EMBL" id="PIV64172.1"/>
    </source>
</evidence>
<dbReference type="PANTHER" id="PTHR30239:SF0">
    <property type="entry name" value="ACETOLACTATE SYNTHASE SMALL SUBUNIT 1, CHLOROPLASTIC"/>
    <property type="match status" value="1"/>
</dbReference>
<dbReference type="PROSITE" id="PS51671">
    <property type="entry name" value="ACT"/>
    <property type="match status" value="1"/>
</dbReference>
<comment type="pathway">
    <text evidence="1 8">Amino-acid biosynthesis; L-isoleucine biosynthesis; L-isoleucine from 2-oxobutanoate: step 1/4.</text>
</comment>
<comment type="catalytic activity">
    <reaction evidence="7 8">
        <text>2 pyruvate + H(+) = (2S)-2-acetolactate + CO2</text>
        <dbReference type="Rhea" id="RHEA:25249"/>
        <dbReference type="ChEBI" id="CHEBI:15361"/>
        <dbReference type="ChEBI" id="CHEBI:15378"/>
        <dbReference type="ChEBI" id="CHEBI:16526"/>
        <dbReference type="ChEBI" id="CHEBI:58476"/>
        <dbReference type="EC" id="2.2.1.6"/>
    </reaction>
</comment>
<comment type="function">
    <text evidence="8">Catalyzes the conversion of 2 pyruvate molecules into acetolactate in the first common step of the biosynthetic pathway of the branched-amino acids such as leucine, isoleucine, and valine.</text>
</comment>
<name>A0A2M7E8V3_9BACT</name>
<accession>A0A2M7E8V3</accession>
<dbReference type="GO" id="GO:0003984">
    <property type="term" value="F:acetolactate synthase activity"/>
    <property type="evidence" value="ECO:0007669"/>
    <property type="project" value="UniProtKB-UniRule"/>
</dbReference>
<keyword evidence="6 8" id="KW-0100">Branched-chain amino acid biosynthesis</keyword>
<dbReference type="CDD" id="cd04878">
    <property type="entry name" value="ACT_AHAS"/>
    <property type="match status" value="1"/>
</dbReference>
<evidence type="ECO:0000256" key="2">
    <source>
        <dbReference type="ARBA" id="ARBA00005025"/>
    </source>
</evidence>
<evidence type="ECO:0000256" key="8">
    <source>
        <dbReference type="RuleBase" id="RU368092"/>
    </source>
</evidence>
<dbReference type="InterPro" id="IPR054480">
    <property type="entry name" value="AHAS_small-like_ACT"/>
</dbReference>
<evidence type="ECO:0000256" key="3">
    <source>
        <dbReference type="ARBA" id="ARBA00006341"/>
    </source>
</evidence>
<dbReference type="GO" id="GO:0009099">
    <property type="term" value="P:L-valine biosynthetic process"/>
    <property type="evidence" value="ECO:0007669"/>
    <property type="project" value="UniProtKB-UniRule"/>
</dbReference>
<dbReference type="Pfam" id="PF10369">
    <property type="entry name" value="ALS_ss_C"/>
    <property type="match status" value="1"/>
</dbReference>
<evidence type="ECO:0000259" key="9">
    <source>
        <dbReference type="PROSITE" id="PS51671"/>
    </source>
</evidence>
<dbReference type="InterPro" id="IPR039557">
    <property type="entry name" value="AHAS_ACT"/>
</dbReference>
<dbReference type="InterPro" id="IPR002912">
    <property type="entry name" value="ACT_dom"/>
</dbReference>
<dbReference type="PANTHER" id="PTHR30239">
    <property type="entry name" value="ACETOLACTATE SYNTHASE SMALL SUBUNIT"/>
    <property type="match status" value="1"/>
</dbReference>